<comment type="caution">
    <text evidence="1">The sequence shown here is derived from an EMBL/GenBank/DDBJ whole genome shotgun (WGS) entry which is preliminary data.</text>
</comment>
<name>A0ACC1SMA7_9HYPO</name>
<gene>
    <name evidence="1" type="ORF">NM208_g3954</name>
</gene>
<accession>A0ACC1SMA7</accession>
<proteinExistence type="predicted"/>
<dbReference type="Proteomes" id="UP001148629">
    <property type="component" value="Unassembled WGS sequence"/>
</dbReference>
<reference evidence="1" key="1">
    <citation type="submission" date="2022-08" db="EMBL/GenBank/DDBJ databases">
        <title>Genome Sequence of Fusarium decemcellulare.</title>
        <authorList>
            <person name="Buettner E."/>
        </authorList>
    </citation>
    <scope>NUCLEOTIDE SEQUENCE</scope>
    <source>
        <strain evidence="1">Babe19</strain>
    </source>
</reference>
<organism evidence="1 2">
    <name type="scientific">Fusarium decemcellulare</name>
    <dbReference type="NCBI Taxonomy" id="57161"/>
    <lineage>
        <taxon>Eukaryota</taxon>
        <taxon>Fungi</taxon>
        <taxon>Dikarya</taxon>
        <taxon>Ascomycota</taxon>
        <taxon>Pezizomycotina</taxon>
        <taxon>Sordariomycetes</taxon>
        <taxon>Hypocreomycetidae</taxon>
        <taxon>Hypocreales</taxon>
        <taxon>Nectriaceae</taxon>
        <taxon>Fusarium</taxon>
        <taxon>Fusarium decemcellulare species complex</taxon>
    </lineage>
</organism>
<keyword evidence="2" id="KW-1185">Reference proteome</keyword>
<evidence type="ECO:0000313" key="2">
    <source>
        <dbReference type="Proteomes" id="UP001148629"/>
    </source>
</evidence>
<sequence>MTSLGAMRFFFLLSFFITPLLARGLTNTTAYNLDLGEGLYVFDQDGILDEFIPNGDVTPETPEVEATPTSPVDTSGTLSARDTTFSCFSAHFKPRDRKSAVDNLVAHFHRHPRLKAHHWYKWRVGTAVAYVCNHRDKRVKIRANSIPVHQENLNVQCGPGIAGRTDFDDNISFGRTRRGKPFCN</sequence>
<protein>
    <submittedName>
        <fullName evidence="1">Uncharacterized protein</fullName>
    </submittedName>
</protein>
<dbReference type="EMBL" id="JANRMS010000280">
    <property type="protein sequence ID" value="KAJ3542711.1"/>
    <property type="molecule type" value="Genomic_DNA"/>
</dbReference>
<evidence type="ECO:0000313" key="1">
    <source>
        <dbReference type="EMBL" id="KAJ3542711.1"/>
    </source>
</evidence>